<sequence length="69" mass="8153">MVHRSSSQHRTSKFRPRKSSPLALTVQILCIFAFSVFLFLIYTRNSLEDEQMQPFLPRESQSQQVFQSF</sequence>
<keyword evidence="1" id="KW-1133">Transmembrane helix</keyword>
<organism evidence="2 3">
    <name type="scientific">Morus notabilis</name>
    <dbReference type="NCBI Taxonomy" id="981085"/>
    <lineage>
        <taxon>Eukaryota</taxon>
        <taxon>Viridiplantae</taxon>
        <taxon>Streptophyta</taxon>
        <taxon>Embryophyta</taxon>
        <taxon>Tracheophyta</taxon>
        <taxon>Spermatophyta</taxon>
        <taxon>Magnoliopsida</taxon>
        <taxon>eudicotyledons</taxon>
        <taxon>Gunneridae</taxon>
        <taxon>Pentapetalae</taxon>
        <taxon>rosids</taxon>
        <taxon>fabids</taxon>
        <taxon>Rosales</taxon>
        <taxon>Moraceae</taxon>
        <taxon>Moreae</taxon>
        <taxon>Morus</taxon>
    </lineage>
</organism>
<feature type="transmembrane region" description="Helical" evidence="1">
    <location>
        <begin position="21"/>
        <end position="42"/>
    </location>
</feature>
<keyword evidence="1" id="KW-0812">Transmembrane</keyword>
<dbReference type="Proteomes" id="UP000030645">
    <property type="component" value="Unassembled WGS sequence"/>
</dbReference>
<evidence type="ECO:0000313" key="2">
    <source>
        <dbReference type="EMBL" id="EXB80830.1"/>
    </source>
</evidence>
<reference evidence="3" key="1">
    <citation type="submission" date="2013-01" db="EMBL/GenBank/DDBJ databases">
        <title>Draft Genome Sequence of a Mulberry Tree, Morus notabilis C.K. Schneid.</title>
        <authorList>
            <person name="He N."/>
            <person name="Zhao S."/>
        </authorList>
    </citation>
    <scope>NUCLEOTIDE SEQUENCE</scope>
</reference>
<name>W9RLP1_9ROSA</name>
<dbReference type="EMBL" id="KE344827">
    <property type="protein sequence ID" value="EXB80830.1"/>
    <property type="molecule type" value="Genomic_DNA"/>
</dbReference>
<protein>
    <submittedName>
        <fullName evidence="2">Uncharacterized protein</fullName>
    </submittedName>
</protein>
<evidence type="ECO:0000313" key="3">
    <source>
        <dbReference type="Proteomes" id="UP000030645"/>
    </source>
</evidence>
<dbReference type="AlphaFoldDB" id="W9RLP1"/>
<dbReference type="OrthoDB" id="2012966at2759"/>
<dbReference type="KEGG" id="mnt:21402996"/>
<proteinExistence type="predicted"/>
<keyword evidence="1" id="KW-0472">Membrane</keyword>
<keyword evidence="3" id="KW-1185">Reference proteome</keyword>
<accession>W9RLP1</accession>
<evidence type="ECO:0000256" key="1">
    <source>
        <dbReference type="SAM" id="Phobius"/>
    </source>
</evidence>
<gene>
    <name evidence="2" type="ORF">L484_020086</name>
</gene>